<evidence type="ECO:0000313" key="3">
    <source>
        <dbReference type="Proteomes" id="UP000027361"/>
    </source>
</evidence>
<dbReference type="GeneID" id="25261840"/>
<proteinExistence type="predicted"/>
<keyword evidence="3" id="KW-1185">Reference proteome</keyword>
<accession>A0A066VIN4</accession>
<name>A0A066VIN4_TILAU</name>
<keyword evidence="1" id="KW-0812">Transmembrane</keyword>
<evidence type="ECO:0000313" key="2">
    <source>
        <dbReference type="EMBL" id="KDN41607.1"/>
    </source>
</evidence>
<dbReference type="Proteomes" id="UP000027361">
    <property type="component" value="Unassembled WGS sequence"/>
</dbReference>
<keyword evidence="1" id="KW-0472">Membrane</keyword>
<sequence length="159" mass="16943">MRETGAGLGLGEQTGPHLLSVSMQCNSIHGISASGESSVGSSRSISFLHLGSLLRLHTFYIALIGRFLYLLANAVVAGENARQNFTFIKQPHALKVTLAARWDTKLWVSSHHIRILTVVASTSLAGQGTQPDQTRSRSLGEQVLSLGSLPSLALPSQIA</sequence>
<organism evidence="2 3">
    <name type="scientific">Tilletiaria anomala (strain ATCC 24038 / CBS 436.72 / UBC 951)</name>
    <dbReference type="NCBI Taxonomy" id="1037660"/>
    <lineage>
        <taxon>Eukaryota</taxon>
        <taxon>Fungi</taxon>
        <taxon>Dikarya</taxon>
        <taxon>Basidiomycota</taxon>
        <taxon>Ustilaginomycotina</taxon>
        <taxon>Exobasidiomycetes</taxon>
        <taxon>Georgefischeriales</taxon>
        <taxon>Tilletiariaceae</taxon>
        <taxon>Tilletiaria</taxon>
    </lineage>
</organism>
<comment type="caution">
    <text evidence="2">The sequence shown here is derived from an EMBL/GenBank/DDBJ whole genome shotgun (WGS) entry which is preliminary data.</text>
</comment>
<reference evidence="2 3" key="1">
    <citation type="submission" date="2014-05" db="EMBL/GenBank/DDBJ databases">
        <title>Draft genome sequence of a rare smut relative, Tilletiaria anomala UBC 951.</title>
        <authorList>
            <consortium name="DOE Joint Genome Institute"/>
            <person name="Toome M."/>
            <person name="Kuo A."/>
            <person name="Henrissat B."/>
            <person name="Lipzen A."/>
            <person name="Tritt A."/>
            <person name="Yoshinaga Y."/>
            <person name="Zane M."/>
            <person name="Barry K."/>
            <person name="Grigoriev I.V."/>
            <person name="Spatafora J.W."/>
            <person name="Aimea M.C."/>
        </authorList>
    </citation>
    <scope>NUCLEOTIDE SEQUENCE [LARGE SCALE GENOMIC DNA]</scope>
    <source>
        <strain evidence="2 3">UBC 951</strain>
    </source>
</reference>
<dbReference type="EMBL" id="JMSN01000078">
    <property type="protein sequence ID" value="KDN41607.1"/>
    <property type="molecule type" value="Genomic_DNA"/>
</dbReference>
<dbReference type="RefSeq" id="XP_013241775.1">
    <property type="nucleotide sequence ID" value="XM_013386321.1"/>
</dbReference>
<dbReference type="InParanoid" id="A0A066VIN4"/>
<keyword evidence="1" id="KW-1133">Transmembrane helix</keyword>
<evidence type="ECO:0000256" key="1">
    <source>
        <dbReference type="SAM" id="Phobius"/>
    </source>
</evidence>
<protein>
    <submittedName>
        <fullName evidence="2">Uncharacterized protein</fullName>
    </submittedName>
</protein>
<dbReference type="HOGENOM" id="CLU_1662031_0_0_1"/>
<feature type="transmembrane region" description="Helical" evidence="1">
    <location>
        <begin position="57"/>
        <end position="76"/>
    </location>
</feature>
<dbReference type="AlphaFoldDB" id="A0A066VIN4"/>
<gene>
    <name evidence="2" type="ORF">K437DRAFT_171960</name>
</gene>